<dbReference type="AlphaFoldDB" id="A0AAW7X3X5"/>
<accession>A0AAW7X3X5</accession>
<name>A0AAW7X3X5_9GAMM</name>
<keyword evidence="1" id="KW-0472">Membrane</keyword>
<dbReference type="SUPFAM" id="SSF56935">
    <property type="entry name" value="Porins"/>
    <property type="match status" value="1"/>
</dbReference>
<dbReference type="RefSeq" id="WP_303490546.1">
    <property type="nucleotide sequence ID" value="NZ_JAUOPB010000001.1"/>
</dbReference>
<evidence type="ECO:0008006" key="4">
    <source>
        <dbReference type="Google" id="ProtNLM"/>
    </source>
</evidence>
<evidence type="ECO:0000256" key="1">
    <source>
        <dbReference type="SAM" id="Phobius"/>
    </source>
</evidence>
<proteinExistence type="predicted"/>
<comment type="caution">
    <text evidence="2">The sequence shown here is derived from an EMBL/GenBank/DDBJ whole genome shotgun (WGS) entry which is preliminary data.</text>
</comment>
<dbReference type="EMBL" id="JAUOPB010000001">
    <property type="protein sequence ID" value="MDO6421243.1"/>
    <property type="molecule type" value="Genomic_DNA"/>
</dbReference>
<organism evidence="2 3">
    <name type="scientific">Saccharophagus degradans</name>
    <dbReference type="NCBI Taxonomy" id="86304"/>
    <lineage>
        <taxon>Bacteria</taxon>
        <taxon>Pseudomonadati</taxon>
        <taxon>Pseudomonadota</taxon>
        <taxon>Gammaproteobacteria</taxon>
        <taxon>Cellvibrionales</taxon>
        <taxon>Cellvibrionaceae</taxon>
        <taxon>Saccharophagus</taxon>
    </lineage>
</organism>
<keyword evidence="1" id="KW-1133">Transmembrane helix</keyword>
<feature type="transmembrane region" description="Helical" evidence="1">
    <location>
        <begin position="20"/>
        <end position="39"/>
    </location>
</feature>
<keyword evidence="1" id="KW-0812">Transmembrane</keyword>
<evidence type="ECO:0000313" key="2">
    <source>
        <dbReference type="EMBL" id="MDO6421243.1"/>
    </source>
</evidence>
<reference evidence="2" key="1">
    <citation type="submission" date="2023-07" db="EMBL/GenBank/DDBJ databases">
        <title>Genome content predicts the carbon catabolic preferences of heterotrophic bacteria.</title>
        <authorList>
            <person name="Gralka M."/>
        </authorList>
    </citation>
    <scope>NUCLEOTIDE SEQUENCE</scope>
    <source>
        <strain evidence="2">I3M17_2</strain>
    </source>
</reference>
<protein>
    <recommendedName>
        <fullName evidence="4">Porin domain-containing protein</fullName>
    </recommendedName>
</protein>
<evidence type="ECO:0000313" key="3">
    <source>
        <dbReference type="Proteomes" id="UP001169760"/>
    </source>
</evidence>
<gene>
    <name evidence="2" type="ORF">Q4521_02025</name>
</gene>
<dbReference type="Proteomes" id="UP001169760">
    <property type="component" value="Unassembled WGS sequence"/>
</dbReference>
<sequence>MALSSIRAQRAKVTKLASGYLVSISIPIAILSPLPAYSLPMSNDRFEVESTVQANSGWLYNDGEVTAKTNLAGLKLKMKHGGKVNVVFNGYAQKTDLTESDVQLNTDYTVNQLYVSYRVGTAFKLSAGRQRVLWGHGLSFIPTDFVNPPLDPSRLDLTNAKGVDAISLDYFARNNSLTMLTNISDSMERAGAGIKWTNNALDGLDFNFVYYNSHETQNAIGSSISTDPISWFRDDSKGELNTILSVGLKQKSEYKPIVTTKESYLGAPLDCSYFDDSQKDNGPYVSAMFGLTYEWIDSRMTFRTESYYLEEGFNRNELKRFYGSSRNGCALATNIINNISSLVPGRVQNKYSTFSIGQDPLTEGTGNRFTDNLSYSIGYTRGNEDGSDLTTIALRSRYFRSAELALDIFLPRGDGYTEFGALPMDRQVTLGVSISF</sequence>